<evidence type="ECO:0000313" key="8">
    <source>
        <dbReference type="EMBL" id="EMD17676.1"/>
    </source>
</evidence>
<dbReference type="STRING" id="999415.HMPREF9943_00108"/>
<feature type="transmembrane region" description="Helical" evidence="7">
    <location>
        <begin position="140"/>
        <end position="161"/>
    </location>
</feature>
<dbReference type="AlphaFoldDB" id="M2Q641"/>
<sequence>MNKKSFMNVDMLHGPIFRSIVIFAIPIFISSIFQQFYNAMDTFIVAKYLGGTSLSAIGSVNSVFDLVNGFALGIGNGLAIVTARSYGSGDNTLLKKSVAGSLVIGLISSVLITIIALIGLKPLLIKINVPAHIFNEAYSYIFWIVVFLTIMFAYNLLAGLLRSIGNSIIPLVFLIFSSILNIILDIFFITSLHMGISGAAIATVIAQGVSVILCLIYILKFTPLLIPKKEHFIFDKQLYKELIGQGYAMALQTSIVNSGSVILQSGINGLGEYIIAGHTSARKLYMFCNMPFVSMSHGIATFISQNKGANNPDRVRKGLKNAYLYDLFVTILLTFLLWVFSDNMITFISSSSRPEIIYNGSLYLRIVAPNYFILGILMQTRSALQGIGQKMLPLISSIIELIGKIIFVYVFIPQYHYMAVIFCEPVIWIVMTIYLLYAFWTNDFIKRNRT</sequence>
<feature type="transmembrane region" description="Helical" evidence="7">
    <location>
        <begin position="168"/>
        <end position="190"/>
    </location>
</feature>
<dbReference type="eggNOG" id="COG0534">
    <property type="taxonomic scope" value="Bacteria"/>
</dbReference>
<dbReference type="InterPro" id="IPR002528">
    <property type="entry name" value="MATE_fam"/>
</dbReference>
<feature type="transmembrane region" description="Helical" evidence="7">
    <location>
        <begin position="391"/>
        <end position="412"/>
    </location>
</feature>
<dbReference type="OrthoDB" id="9776324at2"/>
<feature type="transmembrane region" description="Helical" evidence="7">
    <location>
        <begin position="12"/>
        <end position="33"/>
    </location>
</feature>
<keyword evidence="9" id="KW-1185">Reference proteome</keyword>
<protein>
    <submittedName>
        <fullName evidence="8">MATE efflux family protein</fullName>
    </submittedName>
</protein>
<keyword evidence="6 7" id="KW-0472">Membrane</keyword>
<dbReference type="BioCyc" id="ECAT999415-HMP:GTTI-117-MONOMER"/>
<dbReference type="Proteomes" id="UP000011758">
    <property type="component" value="Unassembled WGS sequence"/>
</dbReference>
<dbReference type="PATRIC" id="fig|999415.3.peg.109"/>
<feature type="transmembrane region" description="Helical" evidence="7">
    <location>
        <begin position="418"/>
        <end position="440"/>
    </location>
</feature>
<dbReference type="PANTHER" id="PTHR43549">
    <property type="entry name" value="MULTIDRUG RESISTANCE PROTEIN YPNP-RELATED"/>
    <property type="match status" value="1"/>
</dbReference>
<keyword evidence="2" id="KW-0813">Transport</keyword>
<evidence type="ECO:0000256" key="2">
    <source>
        <dbReference type="ARBA" id="ARBA00022448"/>
    </source>
</evidence>
<accession>M2Q641</accession>
<evidence type="ECO:0000256" key="7">
    <source>
        <dbReference type="SAM" id="Phobius"/>
    </source>
</evidence>
<comment type="subcellular location">
    <subcellularLocation>
        <location evidence="1">Cell membrane</location>
        <topology evidence="1">Multi-pass membrane protein</topology>
    </subcellularLocation>
</comment>
<keyword evidence="4 7" id="KW-0812">Transmembrane</keyword>
<evidence type="ECO:0000256" key="3">
    <source>
        <dbReference type="ARBA" id="ARBA00022475"/>
    </source>
</evidence>
<dbReference type="PANTHER" id="PTHR43549:SF3">
    <property type="entry name" value="MULTIDRUG RESISTANCE PROTEIN YPNP-RELATED"/>
    <property type="match status" value="1"/>
</dbReference>
<dbReference type="EMBL" id="AGEJ01000001">
    <property type="protein sequence ID" value="EMD17676.1"/>
    <property type="molecule type" value="Genomic_DNA"/>
</dbReference>
<dbReference type="InterPro" id="IPR052031">
    <property type="entry name" value="Membrane_Transporter-Flippase"/>
</dbReference>
<name>M2Q641_9FIRM</name>
<reference evidence="8 9" key="1">
    <citation type="submission" date="2013-02" db="EMBL/GenBank/DDBJ databases">
        <title>The Genome Sequence of Lactobacillus catenaformis F0143.</title>
        <authorList>
            <consortium name="The Broad Institute Genome Sequencing Platform"/>
            <person name="Earl A."/>
            <person name="Ward D."/>
            <person name="Feldgarden M."/>
            <person name="Gevers D."/>
            <person name="Izard J."/>
            <person name="Blanton J.M."/>
            <person name="Mathney J."/>
            <person name="Dewhirst F.E."/>
            <person name="Young S.K."/>
            <person name="Zeng Q."/>
            <person name="Gargeya S."/>
            <person name="Fitzgerald M."/>
            <person name="Haas B."/>
            <person name="Abouelleil A."/>
            <person name="Alvarado L."/>
            <person name="Arachchi H.M."/>
            <person name="Berlin A."/>
            <person name="Chapman S.B."/>
            <person name="Gearin G."/>
            <person name="Goldberg J."/>
            <person name="Griggs A."/>
            <person name="Gujja S."/>
            <person name="Hansen M."/>
            <person name="Heiman D."/>
            <person name="Howarth C."/>
            <person name="Larimer J."/>
            <person name="Lui A."/>
            <person name="MacDonald P.J.P."/>
            <person name="McCowen C."/>
            <person name="Montmayeur A."/>
            <person name="Murphy C."/>
            <person name="Neiman D."/>
            <person name="Pearson M."/>
            <person name="Priest M."/>
            <person name="Roberts A."/>
            <person name="Saif S."/>
            <person name="Shea T."/>
            <person name="Sisk P."/>
            <person name="Stolte C."/>
            <person name="Sykes S."/>
            <person name="Wortman J."/>
            <person name="Nusbaum C."/>
            <person name="Birren B."/>
        </authorList>
    </citation>
    <scope>NUCLEOTIDE SEQUENCE [LARGE SCALE GENOMIC DNA]</scope>
    <source>
        <strain evidence="8 9">OT 569</strain>
    </source>
</reference>
<feature type="transmembrane region" description="Helical" evidence="7">
    <location>
        <begin position="360"/>
        <end position="379"/>
    </location>
</feature>
<keyword evidence="3" id="KW-1003">Cell membrane</keyword>
<dbReference type="InterPro" id="IPR048279">
    <property type="entry name" value="MdtK-like"/>
</dbReference>
<dbReference type="RefSeq" id="WP_004801119.1">
    <property type="nucleotide sequence ID" value="NZ_KB446646.1"/>
</dbReference>
<dbReference type="PIRSF" id="PIRSF006603">
    <property type="entry name" value="DinF"/>
    <property type="match status" value="1"/>
</dbReference>
<dbReference type="GO" id="GO:0015297">
    <property type="term" value="F:antiporter activity"/>
    <property type="evidence" value="ECO:0007669"/>
    <property type="project" value="InterPro"/>
</dbReference>
<proteinExistence type="predicted"/>
<dbReference type="NCBIfam" id="TIGR00797">
    <property type="entry name" value="matE"/>
    <property type="match status" value="1"/>
</dbReference>
<feature type="transmembrane region" description="Helical" evidence="7">
    <location>
        <begin position="322"/>
        <end position="340"/>
    </location>
</feature>
<gene>
    <name evidence="8" type="ORF">HMPREF9943_00108</name>
</gene>
<evidence type="ECO:0000256" key="5">
    <source>
        <dbReference type="ARBA" id="ARBA00022989"/>
    </source>
</evidence>
<evidence type="ECO:0000256" key="4">
    <source>
        <dbReference type="ARBA" id="ARBA00022692"/>
    </source>
</evidence>
<dbReference type="GO" id="GO:0005886">
    <property type="term" value="C:plasma membrane"/>
    <property type="evidence" value="ECO:0007669"/>
    <property type="project" value="UniProtKB-SubCell"/>
</dbReference>
<dbReference type="GO" id="GO:0042910">
    <property type="term" value="F:xenobiotic transmembrane transporter activity"/>
    <property type="evidence" value="ECO:0007669"/>
    <property type="project" value="InterPro"/>
</dbReference>
<dbReference type="CDD" id="cd13138">
    <property type="entry name" value="MATE_yoeA_like"/>
    <property type="match status" value="1"/>
</dbReference>
<comment type="caution">
    <text evidence="8">The sequence shown here is derived from an EMBL/GenBank/DDBJ whole genome shotgun (WGS) entry which is preliminary data.</text>
</comment>
<evidence type="ECO:0000256" key="6">
    <source>
        <dbReference type="ARBA" id="ARBA00023136"/>
    </source>
</evidence>
<feature type="transmembrane region" description="Helical" evidence="7">
    <location>
        <begin position="196"/>
        <end position="219"/>
    </location>
</feature>
<organism evidence="8 9">
    <name type="scientific">Eggerthia catenaformis OT 569 = DSM 20559</name>
    <dbReference type="NCBI Taxonomy" id="999415"/>
    <lineage>
        <taxon>Bacteria</taxon>
        <taxon>Bacillati</taxon>
        <taxon>Bacillota</taxon>
        <taxon>Erysipelotrichia</taxon>
        <taxon>Erysipelotrichales</taxon>
        <taxon>Coprobacillaceae</taxon>
        <taxon>Eggerthia</taxon>
    </lineage>
</organism>
<evidence type="ECO:0000313" key="9">
    <source>
        <dbReference type="Proteomes" id="UP000011758"/>
    </source>
</evidence>
<evidence type="ECO:0000256" key="1">
    <source>
        <dbReference type="ARBA" id="ARBA00004651"/>
    </source>
</evidence>
<feature type="transmembrane region" description="Helical" evidence="7">
    <location>
        <begin position="99"/>
        <end position="120"/>
    </location>
</feature>
<dbReference type="Pfam" id="PF01554">
    <property type="entry name" value="MatE"/>
    <property type="match status" value="2"/>
</dbReference>
<keyword evidence="5 7" id="KW-1133">Transmembrane helix</keyword>